<comment type="caution">
    <text evidence="3">The sequence shown here is derived from an EMBL/GenBank/DDBJ whole genome shotgun (WGS) entry which is preliminary data.</text>
</comment>
<dbReference type="OrthoDB" id="8754850at2"/>
<protein>
    <recommendedName>
        <fullName evidence="2">Sporulation stage II protein D amidase enhancer LytB N-terminal domain-containing protein</fullName>
    </recommendedName>
</protein>
<keyword evidence="1" id="KW-0812">Transmembrane</keyword>
<feature type="transmembrane region" description="Helical" evidence="1">
    <location>
        <begin position="244"/>
        <end position="261"/>
    </location>
</feature>
<keyword evidence="4" id="KW-1185">Reference proteome</keyword>
<evidence type="ECO:0000313" key="4">
    <source>
        <dbReference type="Proteomes" id="UP000309215"/>
    </source>
</evidence>
<organism evidence="3 4">
    <name type="scientific">Polyangium fumosum</name>
    <dbReference type="NCBI Taxonomy" id="889272"/>
    <lineage>
        <taxon>Bacteria</taxon>
        <taxon>Pseudomonadati</taxon>
        <taxon>Myxococcota</taxon>
        <taxon>Polyangia</taxon>
        <taxon>Polyangiales</taxon>
        <taxon>Polyangiaceae</taxon>
        <taxon>Polyangium</taxon>
    </lineage>
</organism>
<name>A0A4U1IAR7_9BACT</name>
<evidence type="ECO:0000313" key="3">
    <source>
        <dbReference type="EMBL" id="TKC90547.1"/>
    </source>
</evidence>
<dbReference type="AlphaFoldDB" id="A0A4U1IAR7"/>
<dbReference type="Proteomes" id="UP000309215">
    <property type="component" value="Unassembled WGS sequence"/>
</dbReference>
<evidence type="ECO:0000256" key="1">
    <source>
        <dbReference type="SAM" id="Phobius"/>
    </source>
</evidence>
<dbReference type="EMBL" id="SSMQ01000152">
    <property type="protein sequence ID" value="TKC90547.1"/>
    <property type="molecule type" value="Genomic_DNA"/>
</dbReference>
<dbReference type="Pfam" id="PF08486">
    <property type="entry name" value="SpoIID"/>
    <property type="match status" value="1"/>
</dbReference>
<feature type="domain" description="Sporulation stage II protein D amidase enhancer LytB N-terminal" evidence="2">
    <location>
        <begin position="67"/>
        <end position="143"/>
    </location>
</feature>
<dbReference type="InterPro" id="IPR013693">
    <property type="entry name" value="SpoIID/LytB_N"/>
</dbReference>
<keyword evidence="1" id="KW-0472">Membrane</keyword>
<accession>A0A4U1IAR7</accession>
<gene>
    <name evidence="3" type="ORF">E8A74_51030</name>
</gene>
<reference evidence="3 4" key="1">
    <citation type="submission" date="2019-04" db="EMBL/GenBank/DDBJ databases">
        <authorList>
            <person name="Li Y."/>
            <person name="Wang J."/>
        </authorList>
    </citation>
    <scope>NUCLEOTIDE SEQUENCE [LARGE SCALE GENOMIC DNA]</scope>
    <source>
        <strain evidence="3 4">DSM 14668</strain>
    </source>
</reference>
<evidence type="ECO:0000259" key="2">
    <source>
        <dbReference type="Pfam" id="PF08486"/>
    </source>
</evidence>
<keyword evidence="1" id="KW-1133">Transmembrane helix</keyword>
<sequence length="263" mass="28486">MVVPVRERCGAGDGAGLAASGDVSRDGVRDLRGPASLGRMSIPMGDESTTAPEQVLTTAGWLSLDLEYVPRVVAGEHLHAHPEAKAALAIAARTFVLRAMRDRPTLGRTTAIPSGEQFQVFSRYSGEGCVKASTRTQGIVLRYQGRMILANHVAGAYWKPDGSHGPDPTNTERWVTYNAGRQGRDVIPTHLSLRSHPGNRGCLGQHCAHWLAAQGYDYASILRFFYGEDIEFHELSRGERTGQLGQVLFGVLALAVLGVTVRR</sequence>
<proteinExistence type="predicted"/>